<sequence length="109" mass="12078">ALVRRPRLLVLDDATSSVDPQVEAKILQGLRDASQASTVVVVAYRMATIALADEVVYLEHGRVADQGPHELLLPRCEGYRNLVTAYEREEAEREMLGAEEAEKEEEVSA</sequence>
<proteinExistence type="predicted"/>
<evidence type="ECO:0000313" key="1">
    <source>
        <dbReference type="EMBL" id="MFD0888333.1"/>
    </source>
</evidence>
<feature type="non-terminal residue" evidence="1">
    <location>
        <position position="1"/>
    </location>
</feature>
<dbReference type="EMBL" id="JBHTHX010001282">
    <property type="protein sequence ID" value="MFD0888333.1"/>
    <property type="molecule type" value="Genomic_DNA"/>
</dbReference>
<dbReference type="Gene3D" id="3.40.50.300">
    <property type="entry name" value="P-loop containing nucleotide triphosphate hydrolases"/>
    <property type="match status" value="1"/>
</dbReference>
<keyword evidence="2" id="KW-1185">Reference proteome</keyword>
<organism evidence="1 2">
    <name type="scientific">Streptosporangium algeriense</name>
    <dbReference type="NCBI Taxonomy" id="1682748"/>
    <lineage>
        <taxon>Bacteria</taxon>
        <taxon>Bacillati</taxon>
        <taxon>Actinomycetota</taxon>
        <taxon>Actinomycetes</taxon>
        <taxon>Streptosporangiales</taxon>
        <taxon>Streptosporangiaceae</taxon>
        <taxon>Streptosporangium</taxon>
    </lineage>
</organism>
<reference evidence="2" key="1">
    <citation type="journal article" date="2019" name="Int. J. Syst. Evol. Microbiol.">
        <title>The Global Catalogue of Microorganisms (GCM) 10K type strain sequencing project: providing services to taxonomists for standard genome sequencing and annotation.</title>
        <authorList>
            <consortium name="The Broad Institute Genomics Platform"/>
            <consortium name="The Broad Institute Genome Sequencing Center for Infectious Disease"/>
            <person name="Wu L."/>
            <person name="Ma J."/>
        </authorList>
    </citation>
    <scope>NUCLEOTIDE SEQUENCE [LARGE SCALE GENOMIC DNA]</scope>
    <source>
        <strain evidence="2">CCUG 62974</strain>
    </source>
</reference>
<keyword evidence="1" id="KW-0547">Nucleotide-binding</keyword>
<dbReference type="GO" id="GO:0005524">
    <property type="term" value="F:ATP binding"/>
    <property type="evidence" value="ECO:0007669"/>
    <property type="project" value="UniProtKB-KW"/>
</dbReference>
<comment type="caution">
    <text evidence="1">The sequence shown here is derived from an EMBL/GenBank/DDBJ whole genome shotgun (WGS) entry which is preliminary data.</text>
</comment>
<dbReference type="SUPFAM" id="SSF52540">
    <property type="entry name" value="P-loop containing nucleoside triphosphate hydrolases"/>
    <property type="match status" value="1"/>
</dbReference>
<name>A0ABW3DWV8_9ACTN</name>
<dbReference type="PANTHER" id="PTHR43394:SF1">
    <property type="entry name" value="ATP-BINDING CASSETTE SUB-FAMILY B MEMBER 10, MITOCHONDRIAL"/>
    <property type="match status" value="1"/>
</dbReference>
<dbReference type="Proteomes" id="UP001597024">
    <property type="component" value="Unassembled WGS sequence"/>
</dbReference>
<dbReference type="InterPro" id="IPR027417">
    <property type="entry name" value="P-loop_NTPase"/>
</dbReference>
<keyword evidence="1" id="KW-0067">ATP-binding</keyword>
<gene>
    <name evidence="1" type="ORF">ACFQ08_27670</name>
</gene>
<accession>A0ABW3DWV8</accession>
<protein>
    <submittedName>
        <fullName evidence="1">ABC transporter ATP-binding protein</fullName>
    </submittedName>
</protein>
<dbReference type="InterPro" id="IPR039421">
    <property type="entry name" value="Type_1_exporter"/>
</dbReference>
<evidence type="ECO:0000313" key="2">
    <source>
        <dbReference type="Proteomes" id="UP001597024"/>
    </source>
</evidence>
<dbReference type="PANTHER" id="PTHR43394">
    <property type="entry name" value="ATP-DEPENDENT PERMEASE MDL1, MITOCHONDRIAL"/>
    <property type="match status" value="1"/>
</dbReference>